<keyword evidence="3" id="KW-1185">Reference proteome</keyword>
<accession>A0A6V7H9D3</accession>
<proteinExistence type="predicted"/>
<dbReference type="AlphaFoldDB" id="A0A6V7H9D3"/>
<dbReference type="EMBL" id="CAJDYZ010009248">
    <property type="protein sequence ID" value="CAD1476313.1"/>
    <property type="molecule type" value="Genomic_DNA"/>
</dbReference>
<evidence type="ECO:0008006" key="4">
    <source>
        <dbReference type="Google" id="ProtNLM"/>
    </source>
</evidence>
<dbReference type="OrthoDB" id="7611439at2759"/>
<dbReference type="Proteomes" id="UP000752696">
    <property type="component" value="Unassembled WGS sequence"/>
</dbReference>
<feature type="chain" id="PRO_5028435853" description="Secreted protein" evidence="1">
    <location>
        <begin position="21"/>
        <end position="69"/>
    </location>
</feature>
<gene>
    <name evidence="2" type="ORF">MHI_LOCUS637845</name>
</gene>
<sequence>MFNKMMRIFILLTVFNIVYAYQRNFWWKIENTQRQGPNVCAVEVNDDINYAYYTESKQWSPRKICGKPT</sequence>
<organism evidence="2 3">
    <name type="scientific">Heterotrigona itama</name>
    <dbReference type="NCBI Taxonomy" id="395501"/>
    <lineage>
        <taxon>Eukaryota</taxon>
        <taxon>Metazoa</taxon>
        <taxon>Ecdysozoa</taxon>
        <taxon>Arthropoda</taxon>
        <taxon>Hexapoda</taxon>
        <taxon>Insecta</taxon>
        <taxon>Pterygota</taxon>
        <taxon>Neoptera</taxon>
        <taxon>Endopterygota</taxon>
        <taxon>Hymenoptera</taxon>
        <taxon>Apocrita</taxon>
        <taxon>Aculeata</taxon>
        <taxon>Apoidea</taxon>
        <taxon>Anthophila</taxon>
        <taxon>Apidae</taxon>
        <taxon>Heterotrigona</taxon>
    </lineage>
</organism>
<evidence type="ECO:0000313" key="2">
    <source>
        <dbReference type="EMBL" id="CAD1476313.1"/>
    </source>
</evidence>
<feature type="signal peptide" evidence="1">
    <location>
        <begin position="1"/>
        <end position="20"/>
    </location>
</feature>
<reference evidence="2" key="1">
    <citation type="submission" date="2020-07" db="EMBL/GenBank/DDBJ databases">
        <authorList>
            <person name="Nazaruddin N."/>
        </authorList>
    </citation>
    <scope>NUCLEOTIDE SEQUENCE</scope>
</reference>
<name>A0A6V7H9D3_9HYME</name>
<evidence type="ECO:0000313" key="3">
    <source>
        <dbReference type="Proteomes" id="UP000752696"/>
    </source>
</evidence>
<keyword evidence="1" id="KW-0732">Signal</keyword>
<evidence type="ECO:0000256" key="1">
    <source>
        <dbReference type="SAM" id="SignalP"/>
    </source>
</evidence>
<comment type="caution">
    <text evidence="2">The sequence shown here is derived from an EMBL/GenBank/DDBJ whole genome shotgun (WGS) entry which is preliminary data.</text>
</comment>
<protein>
    <recommendedName>
        <fullName evidence="4">Secreted protein</fullName>
    </recommendedName>
</protein>